<comment type="caution">
    <text evidence="12">The sequence shown here is derived from an EMBL/GenBank/DDBJ whole genome shotgun (WGS) entry which is preliminary data.</text>
</comment>
<evidence type="ECO:0000256" key="7">
    <source>
        <dbReference type="ARBA" id="ARBA00022801"/>
    </source>
</evidence>
<accession>A0A840L963</accession>
<dbReference type="SUPFAM" id="SSF142695">
    <property type="entry name" value="RibA-like"/>
    <property type="match status" value="1"/>
</dbReference>
<dbReference type="NCBIfam" id="NF001591">
    <property type="entry name" value="PRK00393.1"/>
    <property type="match status" value="1"/>
</dbReference>
<keyword evidence="9" id="KW-0342">GTP-binding</keyword>
<comment type="catalytic activity">
    <reaction evidence="10">
        <text>GTP + 4 H2O = 2,5-diamino-6-hydroxy-4-(5-phosphoribosylamino)-pyrimidine + formate + 2 phosphate + 3 H(+)</text>
        <dbReference type="Rhea" id="RHEA:23704"/>
        <dbReference type="ChEBI" id="CHEBI:15377"/>
        <dbReference type="ChEBI" id="CHEBI:15378"/>
        <dbReference type="ChEBI" id="CHEBI:15740"/>
        <dbReference type="ChEBI" id="CHEBI:37565"/>
        <dbReference type="ChEBI" id="CHEBI:43474"/>
        <dbReference type="ChEBI" id="CHEBI:58614"/>
        <dbReference type="EC" id="3.5.4.25"/>
    </reaction>
</comment>
<comment type="pathway">
    <text evidence="2">Cofactor biosynthesis; riboflavin biosynthesis; 5-amino-6-(D-ribitylamino)uracil from GTP: step 1/4.</text>
</comment>
<reference evidence="12 13" key="1">
    <citation type="submission" date="2020-08" db="EMBL/GenBank/DDBJ databases">
        <title>Functional genomics of gut bacteria from endangered species of beetles.</title>
        <authorList>
            <person name="Carlos-Shanley C."/>
        </authorList>
    </citation>
    <scope>NUCLEOTIDE SEQUENCE [LARGE SCALE GENOMIC DNA]</scope>
    <source>
        <strain evidence="12 13">S00239</strain>
    </source>
</reference>
<proteinExistence type="predicted"/>
<evidence type="ECO:0000256" key="6">
    <source>
        <dbReference type="ARBA" id="ARBA00022741"/>
    </source>
</evidence>
<evidence type="ECO:0000256" key="8">
    <source>
        <dbReference type="ARBA" id="ARBA00022833"/>
    </source>
</evidence>
<dbReference type="PANTHER" id="PTHR21327">
    <property type="entry name" value="GTP CYCLOHYDROLASE II-RELATED"/>
    <property type="match status" value="1"/>
</dbReference>
<dbReference type="InterPro" id="IPR000926">
    <property type="entry name" value="RibA"/>
</dbReference>
<dbReference type="InterPro" id="IPR032677">
    <property type="entry name" value="GTP_cyclohydro_II"/>
</dbReference>
<keyword evidence="6" id="KW-0547">Nucleotide-binding</keyword>
<sequence>MARLFPRFPPAGSERDQPSVRNSVSLPIALADGRMVVGRMHSFDGLSDEGEHFALELAPRTLSGAVPLVRVHSECVTGDVLGSLRCDCGAQMREALQRIHDDGGFILYLRQEGRGIGLYRKLDAYRLQEQGLDTFSANRALGRGDDERRFNVAAEMLSALGVPRIRLLSNNPAKKLQLIDCGIAVDTMELTGVHVSRHNRSYLEAKVLHTQHQIALDSELPEKQVP</sequence>
<dbReference type="PANTHER" id="PTHR21327:SF18">
    <property type="entry name" value="3,4-DIHYDROXY-2-BUTANONE 4-PHOSPHATE SYNTHASE"/>
    <property type="match status" value="1"/>
</dbReference>
<keyword evidence="5" id="KW-0479">Metal-binding</keyword>
<evidence type="ECO:0000256" key="10">
    <source>
        <dbReference type="ARBA" id="ARBA00049295"/>
    </source>
</evidence>
<dbReference type="InterPro" id="IPR036144">
    <property type="entry name" value="RibA-like_sf"/>
</dbReference>
<evidence type="ECO:0000256" key="2">
    <source>
        <dbReference type="ARBA" id="ARBA00004853"/>
    </source>
</evidence>
<evidence type="ECO:0000313" key="12">
    <source>
        <dbReference type="EMBL" id="MBB4843212.1"/>
    </source>
</evidence>
<dbReference type="Proteomes" id="UP000562027">
    <property type="component" value="Unassembled WGS sequence"/>
</dbReference>
<dbReference type="EMBL" id="JACHLP010000003">
    <property type="protein sequence ID" value="MBB4843212.1"/>
    <property type="molecule type" value="Genomic_DNA"/>
</dbReference>
<comment type="cofactor">
    <cofactor evidence="1">
        <name>Zn(2+)</name>
        <dbReference type="ChEBI" id="CHEBI:29105"/>
    </cofactor>
</comment>
<dbReference type="UniPathway" id="UPA00275"/>
<dbReference type="AlphaFoldDB" id="A0A840L963"/>
<evidence type="ECO:0000256" key="5">
    <source>
        <dbReference type="ARBA" id="ARBA00022723"/>
    </source>
</evidence>
<dbReference type="Gene3D" id="3.40.50.10990">
    <property type="entry name" value="GTP cyclohydrolase II"/>
    <property type="match status" value="1"/>
</dbReference>
<organism evidence="12 13">
    <name type="scientific">Roseateles oligotrophus</name>
    <dbReference type="NCBI Taxonomy" id="1769250"/>
    <lineage>
        <taxon>Bacteria</taxon>
        <taxon>Pseudomonadati</taxon>
        <taxon>Pseudomonadota</taxon>
        <taxon>Betaproteobacteria</taxon>
        <taxon>Burkholderiales</taxon>
        <taxon>Sphaerotilaceae</taxon>
        <taxon>Roseateles</taxon>
    </lineage>
</organism>
<dbReference type="GO" id="GO:0046872">
    <property type="term" value="F:metal ion binding"/>
    <property type="evidence" value="ECO:0007669"/>
    <property type="project" value="UniProtKB-KW"/>
</dbReference>
<evidence type="ECO:0000313" key="13">
    <source>
        <dbReference type="Proteomes" id="UP000562027"/>
    </source>
</evidence>
<dbReference type="GO" id="GO:0005829">
    <property type="term" value="C:cytosol"/>
    <property type="evidence" value="ECO:0007669"/>
    <property type="project" value="TreeGrafter"/>
</dbReference>
<protein>
    <recommendedName>
        <fullName evidence="3">GTP cyclohydrolase II</fullName>
        <ecNumber evidence="3">3.5.4.25</ecNumber>
    </recommendedName>
</protein>
<name>A0A840L963_9BURK</name>
<dbReference type="EC" id="3.5.4.25" evidence="3"/>
<dbReference type="GO" id="GO:0005525">
    <property type="term" value="F:GTP binding"/>
    <property type="evidence" value="ECO:0007669"/>
    <property type="project" value="UniProtKB-KW"/>
</dbReference>
<keyword evidence="13" id="KW-1185">Reference proteome</keyword>
<evidence type="ECO:0000256" key="3">
    <source>
        <dbReference type="ARBA" id="ARBA00012762"/>
    </source>
</evidence>
<dbReference type="GO" id="GO:0003935">
    <property type="term" value="F:GTP cyclohydrolase II activity"/>
    <property type="evidence" value="ECO:0007669"/>
    <property type="project" value="UniProtKB-EC"/>
</dbReference>
<keyword evidence="7 12" id="KW-0378">Hydrolase</keyword>
<dbReference type="Pfam" id="PF00925">
    <property type="entry name" value="GTP_cyclohydro2"/>
    <property type="match status" value="1"/>
</dbReference>
<keyword evidence="8" id="KW-0862">Zinc</keyword>
<keyword evidence="4" id="KW-0686">Riboflavin biosynthesis</keyword>
<evidence type="ECO:0000259" key="11">
    <source>
        <dbReference type="Pfam" id="PF00925"/>
    </source>
</evidence>
<dbReference type="CDD" id="cd00641">
    <property type="entry name" value="GTP_cyclohydro2"/>
    <property type="match status" value="1"/>
</dbReference>
<evidence type="ECO:0000256" key="4">
    <source>
        <dbReference type="ARBA" id="ARBA00022619"/>
    </source>
</evidence>
<evidence type="ECO:0000256" key="9">
    <source>
        <dbReference type="ARBA" id="ARBA00023134"/>
    </source>
</evidence>
<dbReference type="GO" id="GO:0009231">
    <property type="term" value="P:riboflavin biosynthetic process"/>
    <property type="evidence" value="ECO:0007669"/>
    <property type="project" value="UniProtKB-UniPathway"/>
</dbReference>
<feature type="domain" description="GTP cyclohydrolase II" evidence="11">
    <location>
        <begin position="39"/>
        <end position="185"/>
    </location>
</feature>
<evidence type="ECO:0000256" key="1">
    <source>
        <dbReference type="ARBA" id="ARBA00001947"/>
    </source>
</evidence>
<gene>
    <name evidence="12" type="ORF">HNP55_001731</name>
</gene>